<dbReference type="Pfam" id="PF00158">
    <property type="entry name" value="Sigma54_activat"/>
    <property type="match status" value="1"/>
</dbReference>
<feature type="domain" description="PTS EIIA type-4" evidence="6">
    <location>
        <begin position="556"/>
        <end position="680"/>
    </location>
</feature>
<reference evidence="9 11" key="2">
    <citation type="submission" date="2013-03" db="EMBL/GenBank/DDBJ databases">
        <title>The Genome Sequence of Enterococcus avium ATCC_14025 (PacBio/Illumina hybrid assembly).</title>
        <authorList>
            <consortium name="The Broad Institute Genomics Platform"/>
            <consortium name="The Broad Institute Genome Sequencing Center for Infectious Disease"/>
            <person name="Earl A."/>
            <person name="Russ C."/>
            <person name="Gilmore M."/>
            <person name="Surin D."/>
            <person name="Walker B."/>
            <person name="Young S."/>
            <person name="Zeng Q."/>
            <person name="Gargeya S."/>
            <person name="Fitzgerald M."/>
            <person name="Haas B."/>
            <person name="Abouelleil A."/>
            <person name="Allen A.W."/>
            <person name="Alvarado L."/>
            <person name="Arachchi H.M."/>
            <person name="Berlin A.M."/>
            <person name="Chapman S.B."/>
            <person name="Gainer-Dewar J."/>
            <person name="Goldberg J."/>
            <person name="Griggs A."/>
            <person name="Gujja S."/>
            <person name="Hansen M."/>
            <person name="Howarth C."/>
            <person name="Imamovic A."/>
            <person name="Ireland A."/>
            <person name="Larimer J."/>
            <person name="McCowan C."/>
            <person name="Murphy C."/>
            <person name="Pearson M."/>
            <person name="Poon T.W."/>
            <person name="Priest M."/>
            <person name="Roberts A."/>
            <person name="Saif S."/>
            <person name="Shea T."/>
            <person name="Sisk P."/>
            <person name="Sykes S."/>
            <person name="Wortman J."/>
            <person name="Nusbaum C."/>
            <person name="Birren B."/>
        </authorList>
    </citation>
    <scope>NUCLEOTIDE SEQUENCE [LARGE SCALE GENOMIC DNA]</scope>
    <source>
        <strain evidence="9 11">ATCC 14025</strain>
    </source>
</reference>
<proteinExistence type="predicted"/>
<dbReference type="PROSITE" id="PS50045">
    <property type="entry name" value="SIGMA54_INTERACT_4"/>
    <property type="match status" value="1"/>
</dbReference>
<dbReference type="Pfam" id="PF00874">
    <property type="entry name" value="PRD"/>
    <property type="match status" value="2"/>
</dbReference>
<dbReference type="Gene3D" id="3.40.50.300">
    <property type="entry name" value="P-loop containing nucleotide triphosphate hydrolases"/>
    <property type="match status" value="1"/>
</dbReference>
<evidence type="ECO:0000313" key="11">
    <source>
        <dbReference type="Proteomes" id="UP000014107"/>
    </source>
</evidence>
<dbReference type="InterPro" id="IPR011608">
    <property type="entry name" value="PRD"/>
</dbReference>
<evidence type="ECO:0000313" key="10">
    <source>
        <dbReference type="Proteomes" id="UP000014104"/>
    </source>
</evidence>
<dbReference type="InterPro" id="IPR036634">
    <property type="entry name" value="PRD_sf"/>
</dbReference>
<evidence type="ECO:0000256" key="1">
    <source>
        <dbReference type="ARBA" id="ARBA00022679"/>
    </source>
</evidence>
<gene>
    <name evidence="9" type="ORF">I570_01877</name>
    <name evidence="8" type="ORF">OMU_00006</name>
</gene>
<dbReference type="SUPFAM" id="SSF63520">
    <property type="entry name" value="PTS-regulatory domain, PRD"/>
    <property type="match status" value="2"/>
</dbReference>
<dbReference type="InterPro" id="IPR003593">
    <property type="entry name" value="AAA+_ATPase"/>
</dbReference>
<dbReference type="Proteomes" id="UP000014104">
    <property type="component" value="Unassembled WGS sequence"/>
</dbReference>
<dbReference type="EMBL" id="AHYV01000001">
    <property type="protein sequence ID" value="EOT52454.1"/>
    <property type="molecule type" value="Genomic_DNA"/>
</dbReference>
<keyword evidence="3" id="KW-0067">ATP-binding</keyword>
<protein>
    <submittedName>
        <fullName evidence="9">Uncharacterized protein</fullName>
    </submittedName>
</protein>
<dbReference type="GO" id="GO:0009401">
    <property type="term" value="P:phosphoenolpyruvate-dependent sugar phosphotransferase system"/>
    <property type="evidence" value="ECO:0007669"/>
    <property type="project" value="InterPro"/>
</dbReference>
<keyword evidence="1" id="KW-0808">Transferase</keyword>
<keyword evidence="10" id="KW-1185">Reference proteome</keyword>
<evidence type="ECO:0000259" key="7">
    <source>
        <dbReference type="PROSITE" id="PS51372"/>
    </source>
</evidence>
<dbReference type="PANTHER" id="PTHR32071">
    <property type="entry name" value="TRANSCRIPTIONAL REGULATORY PROTEIN"/>
    <property type="match status" value="1"/>
</dbReference>
<dbReference type="Gene3D" id="3.40.50.510">
    <property type="entry name" value="Phosphotransferase system, mannose-type IIA component"/>
    <property type="match status" value="1"/>
</dbReference>
<evidence type="ECO:0000259" key="5">
    <source>
        <dbReference type="PROSITE" id="PS50045"/>
    </source>
</evidence>
<dbReference type="PANTHER" id="PTHR32071:SF90">
    <property type="entry name" value="TRANSCRIPTIONAL REGULATORY PROTEIN LEVR"/>
    <property type="match status" value="1"/>
</dbReference>
<evidence type="ECO:0000256" key="3">
    <source>
        <dbReference type="ARBA" id="ARBA00022840"/>
    </source>
</evidence>
<dbReference type="InterPro" id="IPR036390">
    <property type="entry name" value="WH_DNA-bd_sf"/>
</dbReference>
<feature type="domain" description="Sigma-54 factor interaction" evidence="5">
    <location>
        <begin position="107"/>
        <end position="341"/>
    </location>
</feature>
<dbReference type="RefSeq" id="WP_016177912.1">
    <property type="nucleotide sequence ID" value="NZ_KE136357.1"/>
</dbReference>
<dbReference type="GO" id="GO:0003677">
    <property type="term" value="F:DNA binding"/>
    <property type="evidence" value="ECO:0007669"/>
    <property type="project" value="UniProtKB-KW"/>
</dbReference>
<dbReference type="GO" id="GO:0006355">
    <property type="term" value="P:regulation of DNA-templated transcription"/>
    <property type="evidence" value="ECO:0007669"/>
    <property type="project" value="InterPro"/>
</dbReference>
<dbReference type="PROSITE" id="PS00676">
    <property type="entry name" value="SIGMA54_INTERACT_2"/>
    <property type="match status" value="1"/>
</dbReference>
<evidence type="ECO:0000256" key="4">
    <source>
        <dbReference type="ARBA" id="ARBA00023125"/>
    </source>
</evidence>
<dbReference type="GO" id="GO:0005524">
    <property type="term" value="F:ATP binding"/>
    <property type="evidence" value="ECO:0007669"/>
    <property type="project" value="UniProtKB-KW"/>
</dbReference>
<dbReference type="InterPro" id="IPR027417">
    <property type="entry name" value="P-loop_NTPase"/>
</dbReference>
<sequence length="913" mass="102993">MYRKDRVYDFLERCVSHIGYVDIKNGFNGIGTTEIAEAISIDRTNCSKELNKLVNEGKLIKVEGRPVKFFPTKKIMEIFDLTITGKSVKRLSDFCSGEDGINAFDKVVGNQGSLKMAIEKACAAMIYPPHGLNTILSGETGTGKTMFADIMYKYAKSHGILNKDAPFIIFNCSEYSDNPQLLLSTLFGFKKGSFTGAEKDQAGLVSKANNGILFLDEIHRLSSEGQEMLFHLIDTGNYRKLGDNDNYHSSRVLIIGATTESLESALLSTFLRRIPMVIDLPPISDRGIDERLELISIFFNLEFDKIQKPITIKKSVLKSLLGYHCVGNVGQLKADINLICARSYLDSISNHEESIQVTKKVLPSYILEGILNGEKNKEIDFLLSKLDGDLVIDGASMPKSLINSQMWYKRLDKNASLSTIKKELEQSILEEYPSSPYSRTEHENIFKVIEPSIYYEVDIILKIAERKLQKKFSKRTYIAFAMHVNSLINQPVVHSGIDITVEELSAKYPKELEVARLVKKHLEFELGIKFSPEEEYLFTLFLSMDEQNDKSNETKRVGLLLMAHGNGVAKNIAKVANSLLDTQHTHALDMQLEKSVDEFYFEFEETANEVNEGKGILIMTDMGSLNSFGELYTEKTGIPTKTINFLSTPFVLEALRKTLISDYKLEEIYSEVKDIMHAHVDGDIQRSKTKPETREVIITTCLTGQGAAITLANFLRNSITLISKYNIELFPTNSSDYRLEDFKNKKILAVVGVSDLNITQVPFIPSEKILLDNGLSQLNEIIEANYSDSDGKNSFEVTNENGLRIILEETLTFLNPEKTLKTLVHAFEGIKDDLVTGESAERYLIMFVMHGASMIERVIRNECIDYPDIASSMRDRSETYQILKRGMVEVESTFMLEVPNVEIGYLMDLFDTE</sequence>
<dbReference type="GO" id="GO:0016740">
    <property type="term" value="F:transferase activity"/>
    <property type="evidence" value="ECO:0007669"/>
    <property type="project" value="UniProtKB-KW"/>
</dbReference>
<evidence type="ECO:0000313" key="8">
    <source>
        <dbReference type="EMBL" id="EOT52454.1"/>
    </source>
</evidence>
<evidence type="ECO:0000313" key="9">
    <source>
        <dbReference type="EMBL" id="EOU24011.1"/>
    </source>
</evidence>
<dbReference type="InterPro" id="IPR002078">
    <property type="entry name" value="Sigma_54_int"/>
</dbReference>
<dbReference type="SMART" id="SM00382">
    <property type="entry name" value="AAA"/>
    <property type="match status" value="1"/>
</dbReference>
<dbReference type="GO" id="GO:0016020">
    <property type="term" value="C:membrane"/>
    <property type="evidence" value="ECO:0007669"/>
    <property type="project" value="InterPro"/>
</dbReference>
<dbReference type="AlphaFoldDB" id="A0AAV3J3T3"/>
<dbReference type="SUPFAM" id="SSF52540">
    <property type="entry name" value="P-loop containing nucleoside triphosphate hydrolases"/>
    <property type="match status" value="1"/>
</dbReference>
<dbReference type="PROSITE" id="PS51096">
    <property type="entry name" value="PTS_EIIA_TYPE_4"/>
    <property type="match status" value="1"/>
</dbReference>
<dbReference type="InterPro" id="IPR004701">
    <property type="entry name" value="PTS_EIIA_man-typ"/>
</dbReference>
<dbReference type="PROSITE" id="PS51372">
    <property type="entry name" value="PRD_2"/>
    <property type="match status" value="2"/>
</dbReference>
<dbReference type="EMBL" id="ASWL01000002">
    <property type="protein sequence ID" value="EOU24011.1"/>
    <property type="molecule type" value="Genomic_DNA"/>
</dbReference>
<keyword evidence="2" id="KW-0547">Nucleotide-binding</keyword>
<keyword evidence="4" id="KW-0238">DNA-binding</keyword>
<feature type="domain" description="PRD" evidence="7">
    <location>
        <begin position="814"/>
        <end position="913"/>
    </location>
</feature>
<reference evidence="8 10" key="1">
    <citation type="submission" date="2013-03" db="EMBL/GenBank/DDBJ databases">
        <title>The Genome Sequence of Enterococcus avium ATCC_14025 (Illumina only assembly).</title>
        <authorList>
            <consortium name="The Broad Institute Genomics Platform"/>
            <consortium name="The Broad Institute Genome Sequencing Center for Infectious Disease"/>
            <person name="Earl A."/>
            <person name="Russ C."/>
            <person name="Gilmore M."/>
            <person name="Surin D."/>
            <person name="Walker B."/>
            <person name="Young S."/>
            <person name="Zeng Q."/>
            <person name="Gargeya S."/>
            <person name="Fitzgerald M."/>
            <person name="Haas B."/>
            <person name="Abouelleil A."/>
            <person name="Allen A.W."/>
            <person name="Alvarado L."/>
            <person name="Arachchi H.M."/>
            <person name="Berlin A.M."/>
            <person name="Chapman S.B."/>
            <person name="Gainer-Dewar J."/>
            <person name="Goldberg J."/>
            <person name="Griggs A."/>
            <person name="Gujja S."/>
            <person name="Hansen M."/>
            <person name="Howarth C."/>
            <person name="Imamovic A."/>
            <person name="Ireland A."/>
            <person name="Larimer J."/>
            <person name="McCowan C."/>
            <person name="Murphy C."/>
            <person name="Pearson M."/>
            <person name="Poon T.W."/>
            <person name="Priest M."/>
            <person name="Roberts A."/>
            <person name="Saif S."/>
            <person name="Shea T."/>
            <person name="Sisk P."/>
            <person name="Sykes S."/>
            <person name="Wortman J."/>
            <person name="Nusbaum C."/>
            <person name="Birren B."/>
        </authorList>
    </citation>
    <scope>NUCLEOTIDE SEQUENCE [LARGE SCALE GENOMIC DNA]</scope>
    <source>
        <strain evidence="8 10">ATCC 14025</strain>
    </source>
</reference>
<organism evidence="9 11">
    <name type="scientific">Enterococcus avium ATCC 14025</name>
    <dbReference type="NCBI Taxonomy" id="1140002"/>
    <lineage>
        <taxon>Bacteria</taxon>
        <taxon>Bacillati</taxon>
        <taxon>Bacillota</taxon>
        <taxon>Bacilli</taxon>
        <taxon>Lactobacillales</taxon>
        <taxon>Enterococcaceae</taxon>
        <taxon>Enterococcus</taxon>
    </lineage>
</organism>
<dbReference type="SUPFAM" id="SSF46785">
    <property type="entry name" value="Winged helix' DNA-binding domain"/>
    <property type="match status" value="1"/>
</dbReference>
<evidence type="ECO:0000259" key="6">
    <source>
        <dbReference type="PROSITE" id="PS51096"/>
    </source>
</evidence>
<dbReference type="Proteomes" id="UP000014107">
    <property type="component" value="Unassembled WGS sequence"/>
</dbReference>
<comment type="caution">
    <text evidence="9">The sequence shown here is derived from an EMBL/GenBank/DDBJ whole genome shotgun (WGS) entry which is preliminary data.</text>
</comment>
<feature type="domain" description="PRD" evidence="7">
    <location>
        <begin position="448"/>
        <end position="552"/>
    </location>
</feature>
<dbReference type="InterPro" id="IPR025943">
    <property type="entry name" value="Sigma_54_int_dom_ATP-bd_2"/>
</dbReference>
<dbReference type="InterPro" id="IPR036662">
    <property type="entry name" value="PTS_EIIA_man-typ_sf"/>
</dbReference>
<accession>A0AAV3J3T3</accession>
<dbReference type="CDD" id="cd00009">
    <property type="entry name" value="AAA"/>
    <property type="match status" value="1"/>
</dbReference>
<dbReference type="Gene3D" id="1.10.1790.10">
    <property type="entry name" value="PRD domain"/>
    <property type="match status" value="2"/>
</dbReference>
<name>A0AAV3J3T3_ENTAV</name>
<evidence type="ECO:0000256" key="2">
    <source>
        <dbReference type="ARBA" id="ARBA00022741"/>
    </source>
</evidence>
<dbReference type="Pfam" id="PF03610">
    <property type="entry name" value="EIIA-man"/>
    <property type="match status" value="1"/>
</dbReference>
<dbReference type="SUPFAM" id="SSF53062">
    <property type="entry name" value="PTS system fructose IIA component-like"/>
    <property type="match status" value="1"/>
</dbReference>